<dbReference type="SMART" id="SM00906">
    <property type="entry name" value="Fungal_trans"/>
    <property type="match status" value="1"/>
</dbReference>
<evidence type="ECO:0000256" key="3">
    <source>
        <dbReference type="ARBA" id="ARBA00023125"/>
    </source>
</evidence>
<keyword evidence="9" id="KW-1185">Reference proteome</keyword>
<dbReference type="SMART" id="SM00066">
    <property type="entry name" value="GAL4"/>
    <property type="match status" value="1"/>
</dbReference>
<dbReference type="InterPro" id="IPR001138">
    <property type="entry name" value="Zn2Cys6_DnaBD"/>
</dbReference>
<dbReference type="GO" id="GO:0000981">
    <property type="term" value="F:DNA-binding transcription factor activity, RNA polymerase II-specific"/>
    <property type="evidence" value="ECO:0007669"/>
    <property type="project" value="InterPro"/>
</dbReference>
<evidence type="ECO:0000256" key="5">
    <source>
        <dbReference type="ARBA" id="ARBA00023242"/>
    </source>
</evidence>
<evidence type="ECO:0000313" key="9">
    <source>
        <dbReference type="Proteomes" id="UP000234275"/>
    </source>
</evidence>
<keyword evidence="2" id="KW-0805">Transcription regulation</keyword>
<dbReference type="Gene3D" id="4.10.240.10">
    <property type="entry name" value="Zn(2)-C6 fungal-type DNA-binding domain"/>
    <property type="match status" value="1"/>
</dbReference>
<dbReference type="Pfam" id="PF04082">
    <property type="entry name" value="Fungal_trans"/>
    <property type="match status" value="1"/>
</dbReference>
<gene>
    <name evidence="8" type="ORF">P170DRAFT_479009</name>
</gene>
<dbReference type="Proteomes" id="UP000234275">
    <property type="component" value="Unassembled WGS sequence"/>
</dbReference>
<proteinExistence type="predicted"/>
<dbReference type="Pfam" id="PF00172">
    <property type="entry name" value="Zn_clus"/>
    <property type="match status" value="1"/>
</dbReference>
<evidence type="ECO:0000256" key="6">
    <source>
        <dbReference type="SAM" id="MobiDB-lite"/>
    </source>
</evidence>
<dbReference type="CDD" id="cd00067">
    <property type="entry name" value="GAL4"/>
    <property type="match status" value="1"/>
</dbReference>
<feature type="domain" description="Zn(2)-C6 fungal-type" evidence="7">
    <location>
        <begin position="24"/>
        <end position="54"/>
    </location>
</feature>
<dbReference type="InterPro" id="IPR036864">
    <property type="entry name" value="Zn2-C6_fun-type_DNA-bd_sf"/>
</dbReference>
<protein>
    <recommendedName>
        <fullName evidence="7">Zn(2)-C6 fungal-type domain-containing protein</fullName>
    </recommendedName>
</protein>
<dbReference type="AlphaFoldDB" id="A0A2I2FZM6"/>
<dbReference type="GO" id="GO:0000435">
    <property type="term" value="P:positive regulation of transcription from RNA polymerase II promoter by galactose"/>
    <property type="evidence" value="ECO:0007669"/>
    <property type="project" value="TreeGrafter"/>
</dbReference>
<keyword evidence="3" id="KW-0238">DNA-binding</keyword>
<dbReference type="GO" id="GO:0005634">
    <property type="term" value="C:nucleus"/>
    <property type="evidence" value="ECO:0007669"/>
    <property type="project" value="TreeGrafter"/>
</dbReference>
<dbReference type="STRING" id="1392250.A0A2I2FZM6"/>
<keyword evidence="5" id="KW-0539">Nucleus</keyword>
<evidence type="ECO:0000259" key="7">
    <source>
        <dbReference type="PROSITE" id="PS50048"/>
    </source>
</evidence>
<dbReference type="InterPro" id="IPR007219">
    <property type="entry name" value="XnlR_reg_dom"/>
</dbReference>
<reference evidence="8 9" key="1">
    <citation type="submission" date="2016-12" db="EMBL/GenBank/DDBJ databases">
        <title>The genomes of Aspergillus section Nigri reveals drivers in fungal speciation.</title>
        <authorList>
            <consortium name="DOE Joint Genome Institute"/>
            <person name="Vesth T.C."/>
            <person name="Nybo J."/>
            <person name="Theobald S."/>
            <person name="Brandl J."/>
            <person name="Frisvad J.C."/>
            <person name="Nielsen K.F."/>
            <person name="Lyhne E.K."/>
            <person name="Kogle M.E."/>
            <person name="Kuo A."/>
            <person name="Riley R."/>
            <person name="Clum A."/>
            <person name="Nolan M."/>
            <person name="Lipzen A."/>
            <person name="Salamov A."/>
            <person name="Henrissat B."/>
            <person name="Wiebenga A."/>
            <person name="De Vries R.P."/>
            <person name="Grigoriev I.V."/>
            <person name="Mortensen U.H."/>
            <person name="Andersen M.R."/>
            <person name="Baker S.E."/>
        </authorList>
    </citation>
    <scope>NUCLEOTIDE SEQUENCE [LARGE SCALE GENOMIC DNA]</scope>
    <source>
        <strain evidence="8 9">IBT 23096</strain>
    </source>
</reference>
<dbReference type="GO" id="GO:0006351">
    <property type="term" value="P:DNA-templated transcription"/>
    <property type="evidence" value="ECO:0007669"/>
    <property type="project" value="InterPro"/>
</dbReference>
<comment type="caution">
    <text evidence="8">The sequence shown here is derived from an EMBL/GenBank/DDBJ whole genome shotgun (WGS) entry which is preliminary data.</text>
</comment>
<dbReference type="OrthoDB" id="3364175at2759"/>
<dbReference type="PANTHER" id="PTHR47424">
    <property type="entry name" value="REGULATORY PROTEIN GAL4"/>
    <property type="match status" value="1"/>
</dbReference>
<feature type="compositionally biased region" description="Polar residues" evidence="6">
    <location>
        <begin position="107"/>
        <end position="126"/>
    </location>
</feature>
<feature type="compositionally biased region" description="Basic and acidic residues" evidence="6">
    <location>
        <begin position="127"/>
        <end position="140"/>
    </location>
</feature>
<accession>A0A2I2FZM6</accession>
<evidence type="ECO:0000256" key="2">
    <source>
        <dbReference type="ARBA" id="ARBA00023015"/>
    </source>
</evidence>
<dbReference type="EMBL" id="MSFO01000007">
    <property type="protein sequence ID" value="PLB46090.1"/>
    <property type="molecule type" value="Genomic_DNA"/>
</dbReference>
<dbReference type="GO" id="GO:0008270">
    <property type="term" value="F:zinc ion binding"/>
    <property type="evidence" value="ECO:0007669"/>
    <property type="project" value="InterPro"/>
</dbReference>
<dbReference type="PROSITE" id="PS50048">
    <property type="entry name" value="ZN2_CY6_FUNGAL_2"/>
    <property type="match status" value="1"/>
</dbReference>
<keyword evidence="1" id="KW-0479">Metal-binding</keyword>
<organism evidence="8 9">
    <name type="scientific">Aspergillus steynii IBT 23096</name>
    <dbReference type="NCBI Taxonomy" id="1392250"/>
    <lineage>
        <taxon>Eukaryota</taxon>
        <taxon>Fungi</taxon>
        <taxon>Dikarya</taxon>
        <taxon>Ascomycota</taxon>
        <taxon>Pezizomycotina</taxon>
        <taxon>Eurotiomycetes</taxon>
        <taxon>Eurotiomycetidae</taxon>
        <taxon>Eurotiales</taxon>
        <taxon>Aspergillaceae</taxon>
        <taxon>Aspergillus</taxon>
        <taxon>Aspergillus subgen. Circumdati</taxon>
    </lineage>
</organism>
<evidence type="ECO:0000313" key="8">
    <source>
        <dbReference type="EMBL" id="PLB46090.1"/>
    </source>
</evidence>
<keyword evidence="4" id="KW-0804">Transcription</keyword>
<name>A0A2I2FZM6_9EURO</name>
<dbReference type="GeneID" id="36561313"/>
<dbReference type="VEuPathDB" id="FungiDB:P170DRAFT_479009"/>
<sequence>MAMMKHLLLIPTMSYRKRKNIALACEPCRVRKVRCDGAEPICSSCARRNDPCFYPADRPKKRLDNRYIRQVRDNSPCPEGSRLDLAASEDDNISLETPAVAVENGKQESSNTPVATLSTKAFSTSEIRQDDQNENDKGHSPNEYWSQNQLTAMGIASEQPSGGSESQNEFFGNSSVASFLKQITVSAASNFEGASSGTGRGKVGKSSFIISAHDLPQRQLGDYLVECYFDKFHCLYPFIHRHSFYRAYTNLWSSQLIAEEKTPSLGIGLGDPTVQSSTFLCALNMILALGCQFSQLEPSVRQAASADFFQRSQKFLNVIDLDKGDLALIQTLLLTATYLQGGESPSKCWNMIGLACRVAQGLGMHSLKADRNRKSAEIQMRRRVWHGCIMLDLASSMMLGRPPMTNASVVPLPQAIDDEDLDSSGHTSHNTPRTSRSEFYVQTLQLHTILRKVLLEVYEPWENLTVSDHLEQIKVEHNHAQTVMKLDAELLAFISKVPVALQWKKPPELSEQFRRESSLLRARFLHLRILLLRPTLVRLYRTYPTSHEQGDSIHTNSEGSGAGSGSTLFLDFSLSCSTHCVEAAIELSHLMNEISRTELASVWWYNVFYTFSAGVVLAIAQTIPVLTSRFPEQALTDAWQSCIHCLETLSSCTSTAKVCADCLHTITSQYSHQSSENGPRIPSYEAWEPETNEMGLFDPLQPESSSIFGGVPTGSLLDMACDDFWLTALDLPIY</sequence>
<dbReference type="GO" id="GO:0000978">
    <property type="term" value="F:RNA polymerase II cis-regulatory region sequence-specific DNA binding"/>
    <property type="evidence" value="ECO:0007669"/>
    <property type="project" value="TreeGrafter"/>
</dbReference>
<evidence type="ECO:0000256" key="4">
    <source>
        <dbReference type="ARBA" id="ARBA00023163"/>
    </source>
</evidence>
<dbReference type="PANTHER" id="PTHR47424:SF4">
    <property type="entry name" value="ZN(II)2CYS6 TRANSCRIPTION FACTOR (EUROFUNG)"/>
    <property type="match status" value="1"/>
</dbReference>
<dbReference type="PROSITE" id="PS00463">
    <property type="entry name" value="ZN2_CY6_FUNGAL_1"/>
    <property type="match status" value="1"/>
</dbReference>
<evidence type="ECO:0000256" key="1">
    <source>
        <dbReference type="ARBA" id="ARBA00022723"/>
    </source>
</evidence>
<dbReference type="InterPro" id="IPR051127">
    <property type="entry name" value="Fungal_SecMet_Regulators"/>
</dbReference>
<dbReference type="SUPFAM" id="SSF57701">
    <property type="entry name" value="Zn2/Cys6 DNA-binding domain"/>
    <property type="match status" value="1"/>
</dbReference>
<feature type="region of interest" description="Disordered" evidence="6">
    <location>
        <begin position="102"/>
        <end position="144"/>
    </location>
</feature>
<dbReference type="CDD" id="cd12148">
    <property type="entry name" value="fungal_TF_MHR"/>
    <property type="match status" value="1"/>
</dbReference>
<dbReference type="RefSeq" id="XP_024701392.1">
    <property type="nucleotide sequence ID" value="XM_024853615.1"/>
</dbReference>